<reference evidence="1 2" key="1">
    <citation type="submission" date="2024-01" db="EMBL/GenBank/DDBJ databases">
        <title>The genomes of 5 underutilized Papilionoideae crops provide insights into root nodulation and disease resistance.</title>
        <authorList>
            <person name="Yuan L."/>
        </authorList>
    </citation>
    <scope>NUCLEOTIDE SEQUENCE [LARGE SCALE GENOMIC DNA]</scope>
    <source>
        <strain evidence="1">LY-2023</strain>
        <tissue evidence="1">Leaf</tissue>
    </source>
</reference>
<comment type="caution">
    <text evidence="1">The sequence shown here is derived from an EMBL/GenBank/DDBJ whole genome shotgun (WGS) entry which is preliminary data.</text>
</comment>
<proteinExistence type="predicted"/>
<sequence length="110" mass="12871">MVNSEIMILPQGCFCRMMRRSCPKFLNLMFAIDKRSLELEMDVELQAVPRDRVVLFFLCLFSHSQKNGFSLSLSATDYHRFSYLNFLKSDRIVSNILRCLPLCKVEVLEL</sequence>
<dbReference type="Proteomes" id="UP001359559">
    <property type="component" value="Unassembled WGS sequence"/>
</dbReference>
<accession>A0AAN9FAL8</accession>
<organism evidence="1 2">
    <name type="scientific">Clitoria ternatea</name>
    <name type="common">Butterfly pea</name>
    <dbReference type="NCBI Taxonomy" id="43366"/>
    <lineage>
        <taxon>Eukaryota</taxon>
        <taxon>Viridiplantae</taxon>
        <taxon>Streptophyta</taxon>
        <taxon>Embryophyta</taxon>
        <taxon>Tracheophyta</taxon>
        <taxon>Spermatophyta</taxon>
        <taxon>Magnoliopsida</taxon>
        <taxon>eudicotyledons</taxon>
        <taxon>Gunneridae</taxon>
        <taxon>Pentapetalae</taxon>
        <taxon>rosids</taxon>
        <taxon>fabids</taxon>
        <taxon>Fabales</taxon>
        <taxon>Fabaceae</taxon>
        <taxon>Papilionoideae</taxon>
        <taxon>50 kb inversion clade</taxon>
        <taxon>NPAAA clade</taxon>
        <taxon>indigoferoid/millettioid clade</taxon>
        <taxon>Phaseoleae</taxon>
        <taxon>Clitoria</taxon>
    </lineage>
</organism>
<evidence type="ECO:0000313" key="1">
    <source>
        <dbReference type="EMBL" id="KAK7271894.1"/>
    </source>
</evidence>
<dbReference type="EMBL" id="JAYKXN010000007">
    <property type="protein sequence ID" value="KAK7271894.1"/>
    <property type="molecule type" value="Genomic_DNA"/>
</dbReference>
<dbReference type="AlphaFoldDB" id="A0AAN9FAL8"/>
<evidence type="ECO:0000313" key="2">
    <source>
        <dbReference type="Proteomes" id="UP001359559"/>
    </source>
</evidence>
<gene>
    <name evidence="1" type="ORF">RJT34_28154</name>
</gene>
<protein>
    <submittedName>
        <fullName evidence="1">Uncharacterized protein</fullName>
    </submittedName>
</protein>
<name>A0AAN9FAL8_CLITE</name>
<keyword evidence="2" id="KW-1185">Reference proteome</keyword>